<feature type="region of interest" description="Disordered" evidence="1">
    <location>
        <begin position="356"/>
        <end position="375"/>
    </location>
</feature>
<comment type="caution">
    <text evidence="2">The sequence shown here is derived from an EMBL/GenBank/DDBJ whole genome shotgun (WGS) entry which is preliminary data.</text>
</comment>
<dbReference type="AlphaFoldDB" id="A0A8H3HHQ4"/>
<dbReference type="Gene3D" id="3.30.710.10">
    <property type="entry name" value="Potassium Channel Kv1.1, Chain A"/>
    <property type="match status" value="1"/>
</dbReference>
<sequence>MSTCNSSVLPSGASGSNNIGLGIPSNGALMPTDNSMEISLHQSNAKQGGAPEPVKEAAMSKGTVQLNSQATPAAGSGLTCDPTFDFSDANIQIRIGNLLFRIHRFKLYEFDHLKSKVEQAVKDGERKMIELEDNADDFHNLLVVLYSSVHSSHVFSNAMIVSTLKLATKYGHPTLRTFAIKELEKRMLEPIDQFAISRDCGITEWMPKAIDDLCGRDKSITLAEAQILGTEKFVELAARRERVKFERGSRVGLGSGQPIQSTDANLTTPSVPASQKLADRLVAPSTRLAAPSNDAQIAFQSKHHPATPTGDAAPVNLPVFGKRSNSPVRSQSAAPVLGFRRFGSGSHPFGFVQKVPQSPNPFQQQPRDLGNIGIP</sequence>
<feature type="compositionally biased region" description="Polar residues" evidence="1">
    <location>
        <begin position="257"/>
        <end position="270"/>
    </location>
</feature>
<protein>
    <recommendedName>
        <fullName evidence="4">BTB domain-containing protein</fullName>
    </recommendedName>
</protein>
<proteinExistence type="predicted"/>
<evidence type="ECO:0008006" key="4">
    <source>
        <dbReference type="Google" id="ProtNLM"/>
    </source>
</evidence>
<evidence type="ECO:0000256" key="1">
    <source>
        <dbReference type="SAM" id="MobiDB-lite"/>
    </source>
</evidence>
<name>A0A8H3HHQ4_9AGAM</name>
<feature type="compositionally biased region" description="Polar residues" evidence="1">
    <location>
        <begin position="356"/>
        <end position="366"/>
    </location>
</feature>
<feature type="region of interest" description="Disordered" evidence="1">
    <location>
        <begin position="249"/>
        <end position="270"/>
    </location>
</feature>
<gene>
    <name evidence="2" type="ORF">RDB_LOCUS170881</name>
</gene>
<accession>A0A8H3HHQ4</accession>
<reference evidence="2" key="1">
    <citation type="submission" date="2021-01" db="EMBL/GenBank/DDBJ databases">
        <authorList>
            <person name="Kaushik A."/>
        </authorList>
    </citation>
    <scope>NUCLEOTIDE SEQUENCE</scope>
    <source>
        <strain evidence="2">AG6-10EEA</strain>
    </source>
</reference>
<evidence type="ECO:0000313" key="3">
    <source>
        <dbReference type="Proteomes" id="UP000663853"/>
    </source>
</evidence>
<organism evidence="2 3">
    <name type="scientific">Rhizoctonia solani</name>
    <dbReference type="NCBI Taxonomy" id="456999"/>
    <lineage>
        <taxon>Eukaryota</taxon>
        <taxon>Fungi</taxon>
        <taxon>Dikarya</taxon>
        <taxon>Basidiomycota</taxon>
        <taxon>Agaricomycotina</taxon>
        <taxon>Agaricomycetes</taxon>
        <taxon>Cantharellales</taxon>
        <taxon>Ceratobasidiaceae</taxon>
        <taxon>Rhizoctonia</taxon>
    </lineage>
</organism>
<dbReference type="EMBL" id="CAJMXA010004042">
    <property type="protein sequence ID" value="CAE6532712.1"/>
    <property type="molecule type" value="Genomic_DNA"/>
</dbReference>
<evidence type="ECO:0000313" key="2">
    <source>
        <dbReference type="EMBL" id="CAE6532712.1"/>
    </source>
</evidence>
<dbReference type="Proteomes" id="UP000663853">
    <property type="component" value="Unassembled WGS sequence"/>
</dbReference>
<dbReference type="InterPro" id="IPR011333">
    <property type="entry name" value="SKP1/BTB/POZ_sf"/>
</dbReference>